<dbReference type="InterPro" id="IPR050595">
    <property type="entry name" value="Bact_response_regulator"/>
</dbReference>
<dbReference type="GO" id="GO:0000160">
    <property type="term" value="P:phosphorelay signal transduction system"/>
    <property type="evidence" value="ECO:0007669"/>
    <property type="project" value="InterPro"/>
</dbReference>
<name>A0A6J4JQ63_9PROT</name>
<dbReference type="PANTHER" id="PTHR44591">
    <property type="entry name" value="STRESS RESPONSE REGULATOR PROTEIN 1"/>
    <property type="match status" value="1"/>
</dbReference>
<feature type="modified residue" description="4-aspartylphosphate" evidence="2">
    <location>
        <position position="63"/>
    </location>
</feature>
<dbReference type="PANTHER" id="PTHR44591:SF21">
    <property type="entry name" value="TWO-COMPONENT RESPONSE REGULATOR"/>
    <property type="match status" value="1"/>
</dbReference>
<evidence type="ECO:0000256" key="1">
    <source>
        <dbReference type="ARBA" id="ARBA00022553"/>
    </source>
</evidence>
<evidence type="ECO:0000256" key="2">
    <source>
        <dbReference type="PROSITE-ProRule" id="PRU00169"/>
    </source>
</evidence>
<dbReference type="InterPro" id="IPR011006">
    <property type="entry name" value="CheY-like_superfamily"/>
</dbReference>
<feature type="domain" description="Response regulatory" evidence="3">
    <location>
        <begin position="13"/>
        <end position="130"/>
    </location>
</feature>
<dbReference type="SUPFAM" id="SSF52172">
    <property type="entry name" value="CheY-like"/>
    <property type="match status" value="1"/>
</dbReference>
<evidence type="ECO:0000259" key="3">
    <source>
        <dbReference type="PROSITE" id="PS50110"/>
    </source>
</evidence>
<sequence length="151" mass="15684">MNDAAAPDAPPATVLVVEDEALVAMLVADALADAGYRPVCTPDGRTGLAASGPGAEVRAAVVDLRLADGLDGRWVVRDLREERPALPVVVVTGFHPEAPQADLRGLGGPTLRLCKPFHGDDLAGVVAAVLDAPATPETPRRRRTDLLRATA</sequence>
<protein>
    <recommendedName>
        <fullName evidence="3">Response regulatory domain-containing protein</fullName>
    </recommendedName>
</protein>
<keyword evidence="1 2" id="KW-0597">Phosphoprotein</keyword>
<reference evidence="4" key="1">
    <citation type="submission" date="2020-02" db="EMBL/GenBank/DDBJ databases">
        <authorList>
            <person name="Meier V. D."/>
        </authorList>
    </citation>
    <scope>NUCLEOTIDE SEQUENCE</scope>
    <source>
        <strain evidence="4">AVDCRST_MAG08</strain>
    </source>
</reference>
<evidence type="ECO:0000313" key="4">
    <source>
        <dbReference type="EMBL" id="CAA9284528.1"/>
    </source>
</evidence>
<proteinExistence type="predicted"/>
<dbReference type="SMART" id="SM00448">
    <property type="entry name" value="REC"/>
    <property type="match status" value="1"/>
</dbReference>
<organism evidence="4">
    <name type="scientific">uncultured Acetobacteraceae bacterium</name>
    <dbReference type="NCBI Taxonomy" id="169975"/>
    <lineage>
        <taxon>Bacteria</taxon>
        <taxon>Pseudomonadati</taxon>
        <taxon>Pseudomonadota</taxon>
        <taxon>Alphaproteobacteria</taxon>
        <taxon>Acetobacterales</taxon>
        <taxon>Acetobacteraceae</taxon>
        <taxon>environmental samples</taxon>
    </lineage>
</organism>
<gene>
    <name evidence="4" type="ORF">AVDCRST_MAG08-4099</name>
</gene>
<dbReference type="Gene3D" id="3.40.50.2300">
    <property type="match status" value="1"/>
</dbReference>
<dbReference type="InterPro" id="IPR001789">
    <property type="entry name" value="Sig_transdc_resp-reg_receiver"/>
</dbReference>
<accession>A0A6J4JQ63</accession>
<dbReference type="AlphaFoldDB" id="A0A6J4JQ63"/>
<dbReference type="Pfam" id="PF00072">
    <property type="entry name" value="Response_reg"/>
    <property type="match status" value="1"/>
</dbReference>
<dbReference type="EMBL" id="CADCTG010000319">
    <property type="protein sequence ID" value="CAA9284528.1"/>
    <property type="molecule type" value="Genomic_DNA"/>
</dbReference>
<dbReference type="PROSITE" id="PS50110">
    <property type="entry name" value="RESPONSE_REGULATORY"/>
    <property type="match status" value="1"/>
</dbReference>